<keyword evidence="3" id="KW-1185">Reference proteome</keyword>
<gene>
    <name evidence="2" type="ORF">LYNGBM3L_00250</name>
</gene>
<evidence type="ECO:0000256" key="1">
    <source>
        <dbReference type="SAM" id="Phobius"/>
    </source>
</evidence>
<organism evidence="2 3">
    <name type="scientific">Moorena producens 3L</name>
    <dbReference type="NCBI Taxonomy" id="489825"/>
    <lineage>
        <taxon>Bacteria</taxon>
        <taxon>Bacillati</taxon>
        <taxon>Cyanobacteriota</taxon>
        <taxon>Cyanophyceae</taxon>
        <taxon>Coleofasciculales</taxon>
        <taxon>Coleofasciculaceae</taxon>
        <taxon>Moorena</taxon>
    </lineage>
</organism>
<dbReference type="EMBL" id="GL890815">
    <property type="protein sequence ID" value="EGJ35749.1"/>
    <property type="molecule type" value="Genomic_DNA"/>
</dbReference>
<accession>F4XI43</accession>
<name>F4XI43_9CYAN</name>
<feature type="transmembrane region" description="Helical" evidence="1">
    <location>
        <begin position="6"/>
        <end position="27"/>
    </location>
</feature>
<dbReference type="HOGENOM" id="CLU_3063563_0_0_3"/>
<keyword evidence="1" id="KW-0472">Membrane</keyword>
<reference evidence="3" key="1">
    <citation type="journal article" date="2011" name="Proc. Natl. Acad. Sci. U.S.A.">
        <title>Genomic insights into the physiology and ecology of the marine filamentous cyanobacterium Lyngbya majuscula.</title>
        <authorList>
            <person name="Jones A.C."/>
            <person name="Monroe E.A."/>
            <person name="Podell S."/>
            <person name="Hess W.R."/>
            <person name="Klages S."/>
            <person name="Esquenazi E."/>
            <person name="Niessen S."/>
            <person name="Hoover H."/>
            <person name="Rothmann M."/>
            <person name="Lasken R.S."/>
            <person name="Yates J.R.III."/>
            <person name="Reinhardt R."/>
            <person name="Kube M."/>
            <person name="Burkart M.D."/>
            <person name="Allen E.E."/>
            <person name="Dorrestein P.C."/>
            <person name="Gerwick W.H."/>
            <person name="Gerwick L."/>
        </authorList>
    </citation>
    <scope>NUCLEOTIDE SEQUENCE [LARGE SCALE GENOMIC DNA]</scope>
    <source>
        <strain evidence="3">3L</strain>
    </source>
</reference>
<keyword evidence="1" id="KW-1133">Transmembrane helix</keyword>
<dbReference type="Proteomes" id="UP000003959">
    <property type="component" value="Unassembled WGS sequence"/>
</dbReference>
<evidence type="ECO:0000313" key="3">
    <source>
        <dbReference type="Proteomes" id="UP000003959"/>
    </source>
</evidence>
<evidence type="ECO:0000313" key="2">
    <source>
        <dbReference type="EMBL" id="EGJ35749.1"/>
    </source>
</evidence>
<dbReference type="AlphaFoldDB" id="F4XI43"/>
<keyword evidence="1" id="KW-0812">Transmembrane</keyword>
<sequence>MASVEVTVTMVTILSDLIIECFMVILINEINMVDLSMSVLLNYLYSYIIIRRV</sequence>
<proteinExistence type="predicted"/>
<protein>
    <submittedName>
        <fullName evidence="2">Uncharacterized protein</fullName>
    </submittedName>
</protein>